<name>A0A7S1A377_NOCSC</name>
<feature type="region of interest" description="Disordered" evidence="1">
    <location>
        <begin position="543"/>
        <end position="579"/>
    </location>
</feature>
<dbReference type="AlphaFoldDB" id="A0A7S1A377"/>
<gene>
    <name evidence="2" type="ORF">NSCI0253_LOCUS15391</name>
</gene>
<feature type="compositionally biased region" description="Basic and acidic residues" evidence="1">
    <location>
        <begin position="247"/>
        <end position="259"/>
    </location>
</feature>
<feature type="compositionally biased region" description="Basic and acidic residues" evidence="1">
    <location>
        <begin position="790"/>
        <end position="803"/>
    </location>
</feature>
<feature type="region of interest" description="Disordered" evidence="1">
    <location>
        <begin position="772"/>
        <end position="809"/>
    </location>
</feature>
<sequence>MEGFTFASAPKKIEFRFGTAASTASPPSTPQAPLSPCSTLASVPIGRGVSPAVRRTSVTFGPFDDCSSPKNQPAVWLPGVPPPVASLPSCSASSGARLFQVRAVPESTAGTSTPQQVLPQFLQAAEVVGRPGDVRMFTPAHVRPPEFREEGGGLGRSRRRRTEGSVDIPVAVDAWVSDEVHCFPSEGFTRVRVASRMSRGRSCASIGVEAPSSPSSLVAAQKSPTAVRDSTFESRNVAAADASSDTSELRSHHGDEPPKRFTLKRSVSNMEYSRGFISGPVSGWTAARPPPLQARSDTPCGSRCIRLDEDSPKAVRQPRYSCDATTTVHTPLALERGPIRGSSCPRPLEHPNRELLPSVAFFLALASESTGSGPQRSVSEAVIPTNCEEPRESQGIDAVTVVDTLDDNVSLEVPTTPPSLPVFSAKGRKHSGSTVAPRFHPESAQWTGCRDGTPKRVPPPGDESAGLSTSATNSPTTPPRHAERRISLHWSPEGGPSPTQLEHEIGGVSPSRRPRDSGSPTLQDLANCVSPTRSLRAALATMQASHDFGRGSSPTRSSSHQILHSSAEFRSSSPPKNFRTSLATQLTPHNIRHLYYGTLSPDESQDLVEEMLFDSLPRQNVAEVEVKKLRNERSSQMFLRALRDDGGRWPRVRVTWHLAGGSEAATAIMENGICCDEDHCVCGRYGHGGYVASTAAKANAYSDSCDRRYLFLVLAIPGEVVEGERGSRPATTAADLPSHPTEYCFVDSSRLHCVFLVTYRWIPTGRREKLTSPRVSHIVPRRNVRVQPTSRDDDEKPKPEGRQKNRCTV</sequence>
<dbReference type="SUPFAM" id="SSF56399">
    <property type="entry name" value="ADP-ribosylation"/>
    <property type="match status" value="1"/>
</dbReference>
<feature type="region of interest" description="Disordered" evidence="1">
    <location>
        <begin position="420"/>
        <end position="527"/>
    </location>
</feature>
<proteinExistence type="predicted"/>
<feature type="compositionally biased region" description="Polar residues" evidence="1">
    <location>
        <begin position="552"/>
        <end position="579"/>
    </location>
</feature>
<reference evidence="2" key="1">
    <citation type="submission" date="2021-01" db="EMBL/GenBank/DDBJ databases">
        <authorList>
            <person name="Corre E."/>
            <person name="Pelletier E."/>
            <person name="Niang G."/>
            <person name="Scheremetjew M."/>
            <person name="Finn R."/>
            <person name="Kale V."/>
            <person name="Holt S."/>
            <person name="Cochrane G."/>
            <person name="Meng A."/>
            <person name="Brown T."/>
            <person name="Cohen L."/>
        </authorList>
    </citation>
    <scope>NUCLEOTIDE SEQUENCE</scope>
</reference>
<dbReference type="Gene3D" id="3.90.228.10">
    <property type="match status" value="1"/>
</dbReference>
<protein>
    <submittedName>
        <fullName evidence="2">Uncharacterized protein</fullName>
    </submittedName>
</protein>
<dbReference type="EMBL" id="HBFQ01021957">
    <property type="protein sequence ID" value="CAD8841043.1"/>
    <property type="molecule type" value="Transcribed_RNA"/>
</dbReference>
<feature type="region of interest" description="Disordered" evidence="1">
    <location>
        <begin position="238"/>
        <end position="262"/>
    </location>
</feature>
<evidence type="ECO:0000256" key="1">
    <source>
        <dbReference type="SAM" id="MobiDB-lite"/>
    </source>
</evidence>
<organism evidence="2">
    <name type="scientific">Noctiluca scintillans</name>
    <name type="common">Sea sparkle</name>
    <name type="synonym">Red tide dinoflagellate</name>
    <dbReference type="NCBI Taxonomy" id="2966"/>
    <lineage>
        <taxon>Eukaryota</taxon>
        <taxon>Sar</taxon>
        <taxon>Alveolata</taxon>
        <taxon>Dinophyceae</taxon>
        <taxon>Noctilucales</taxon>
        <taxon>Noctilucaceae</taxon>
        <taxon>Noctiluca</taxon>
    </lineage>
</organism>
<evidence type="ECO:0000313" key="2">
    <source>
        <dbReference type="EMBL" id="CAD8841043.1"/>
    </source>
</evidence>
<accession>A0A7S1A377</accession>